<protein>
    <recommendedName>
        <fullName evidence="2">Jacalin-type lectin domain-containing protein</fullName>
    </recommendedName>
</protein>
<dbReference type="Pfam" id="PF01419">
    <property type="entry name" value="Jacalin"/>
    <property type="match status" value="1"/>
</dbReference>
<keyword evidence="1" id="KW-0430">Lectin</keyword>
<feature type="domain" description="Jacalin-type lectin" evidence="2">
    <location>
        <begin position="18"/>
        <end position="162"/>
    </location>
</feature>
<dbReference type="InterPro" id="IPR033734">
    <property type="entry name" value="Jacalin-like_lectin_dom_plant"/>
</dbReference>
<keyword evidence="4" id="KW-1185">Reference proteome</keyword>
<dbReference type="SMART" id="SM00915">
    <property type="entry name" value="Jacalin"/>
    <property type="match status" value="1"/>
</dbReference>
<dbReference type="GO" id="GO:0030246">
    <property type="term" value="F:carbohydrate binding"/>
    <property type="evidence" value="ECO:0007669"/>
    <property type="project" value="UniProtKB-KW"/>
</dbReference>
<dbReference type="InterPro" id="IPR001229">
    <property type="entry name" value="Jacalin-like_lectin_dom"/>
</dbReference>
<gene>
    <name evidence="3" type="ORF">URODEC1_LOCUS106022</name>
</gene>
<dbReference type="Gene3D" id="2.100.10.30">
    <property type="entry name" value="Jacalin-like lectin domain"/>
    <property type="match status" value="1"/>
</dbReference>
<organism evidence="3 4">
    <name type="scientific">Urochloa decumbens</name>
    <dbReference type="NCBI Taxonomy" id="240449"/>
    <lineage>
        <taxon>Eukaryota</taxon>
        <taxon>Viridiplantae</taxon>
        <taxon>Streptophyta</taxon>
        <taxon>Embryophyta</taxon>
        <taxon>Tracheophyta</taxon>
        <taxon>Spermatophyta</taxon>
        <taxon>Magnoliopsida</taxon>
        <taxon>Liliopsida</taxon>
        <taxon>Poales</taxon>
        <taxon>Poaceae</taxon>
        <taxon>PACMAD clade</taxon>
        <taxon>Panicoideae</taxon>
        <taxon>Panicodae</taxon>
        <taxon>Paniceae</taxon>
        <taxon>Melinidinae</taxon>
        <taxon>Urochloa</taxon>
    </lineage>
</organism>
<evidence type="ECO:0000313" key="3">
    <source>
        <dbReference type="EMBL" id="CAL5076188.1"/>
    </source>
</evidence>
<name>A0ABC9FIQ7_9POAL</name>
<evidence type="ECO:0000259" key="2">
    <source>
        <dbReference type="PROSITE" id="PS51752"/>
    </source>
</evidence>
<dbReference type="InterPro" id="IPR036404">
    <property type="entry name" value="Jacalin-like_lectin_dom_sf"/>
</dbReference>
<dbReference type="SUPFAM" id="SSF51101">
    <property type="entry name" value="Mannose-binding lectins"/>
    <property type="match status" value="1"/>
</dbReference>
<sequence>MVEGRGVLMTGSILHCPAIKIGPWGDDGGSTQDIEDASNIKYLKSFTIHSGSVVDSIRFSYTDYAGQTHRAGPWGGSGGLQVYTTQFNNSEFIIQVSGTIGTYGGVTSVTSLKFVSNLKTYGPWGLENGTPFTVRVQPMGAIVGFFARGGTYLTAIGVYVRSL</sequence>
<dbReference type="Proteomes" id="UP001497457">
    <property type="component" value="Chromosome 6rd"/>
</dbReference>
<dbReference type="PROSITE" id="PS51752">
    <property type="entry name" value="JACALIN_LECTIN"/>
    <property type="match status" value="1"/>
</dbReference>
<reference evidence="3" key="1">
    <citation type="submission" date="2024-10" db="EMBL/GenBank/DDBJ databases">
        <authorList>
            <person name="Ryan C."/>
        </authorList>
    </citation>
    <scope>NUCLEOTIDE SEQUENCE [LARGE SCALE GENOMIC DNA]</scope>
</reference>
<dbReference type="PANTHER" id="PTHR46506">
    <property type="entry name" value="OS05G0143600 PROTEIN"/>
    <property type="match status" value="1"/>
</dbReference>
<evidence type="ECO:0000313" key="4">
    <source>
        <dbReference type="Proteomes" id="UP001497457"/>
    </source>
</evidence>
<proteinExistence type="predicted"/>
<evidence type="ECO:0000256" key="1">
    <source>
        <dbReference type="ARBA" id="ARBA00022734"/>
    </source>
</evidence>
<dbReference type="AlphaFoldDB" id="A0ABC9FIQ7"/>
<dbReference type="CDD" id="cd09612">
    <property type="entry name" value="Jacalin"/>
    <property type="match status" value="1"/>
</dbReference>
<dbReference type="EMBL" id="OZ075116">
    <property type="protein sequence ID" value="CAL5076188.1"/>
    <property type="molecule type" value="Genomic_DNA"/>
</dbReference>
<accession>A0ABC9FIQ7</accession>